<feature type="transmembrane region" description="Helical" evidence="6">
    <location>
        <begin position="404"/>
        <end position="423"/>
    </location>
</feature>
<feature type="transmembrane region" description="Helical" evidence="6">
    <location>
        <begin position="120"/>
        <end position="139"/>
    </location>
</feature>
<organism evidence="7 8">
    <name type="scientific">Candidatus Borkfalkia excrementavium</name>
    <dbReference type="NCBI Taxonomy" id="2838505"/>
    <lineage>
        <taxon>Bacteria</taxon>
        <taxon>Bacillati</taxon>
        <taxon>Bacillota</taxon>
        <taxon>Clostridia</taxon>
        <taxon>Christensenellales</taxon>
        <taxon>Christensenellaceae</taxon>
        <taxon>Candidatus Borkfalkia</taxon>
    </lineage>
</organism>
<evidence type="ECO:0000256" key="4">
    <source>
        <dbReference type="ARBA" id="ARBA00022989"/>
    </source>
</evidence>
<feature type="transmembrane region" description="Helical" evidence="6">
    <location>
        <begin position="435"/>
        <end position="457"/>
    </location>
</feature>
<keyword evidence="5 6" id="KW-0472">Membrane</keyword>
<keyword evidence="4 6" id="KW-1133">Transmembrane helix</keyword>
<keyword evidence="2" id="KW-1003">Cell membrane</keyword>
<gene>
    <name evidence="7" type="ORF">H9728_04460</name>
</gene>
<proteinExistence type="predicted"/>
<dbReference type="InterPro" id="IPR050833">
    <property type="entry name" value="Poly_Biosynth_Transport"/>
</dbReference>
<sequence length="500" mass="54564">MSRENIYRTAAYVTVFSVAEKFFGFLYRIILSRTLGSEGMGLYQLALSVFAVLVTATSSGIPLTVSRLITKHRANGNKRAEQSTITAAVAVTLMFSVPVFAILFFGHDLFDFIFSDPRCMSILLILLPSLTFNSVYSVIRGVLWGNKQFIPYCVIDLIEELVMIAAGILLVTGMTSVFDGAKRVAFAIVISYLVSFSLSIAYFFIKGGRFRNPKRAFNPLLSSAMPITGMRTSSSLINSVIALILPARLIAAGFSSAETMSGIGVMMGMSMPVLSIPSTLIGSLALVMVPELAENFYKNQHKKLKDNIEKALKITSLIACVLIPMLFVLGEDLGKILFDNELSGKIIRRSCLMLLPMSLNMITTSMLNSLGYEKHTCGYFFIGAAATLACTWFLPAYIGIYAQIAGTALSSLICCVLNLRLLAKKSKEKVRFLKHTLISAFTILPVSILGVLLHNVFCSCMPLLFAAISTGTILLAADALFLFALGLAEPKWVKVLVRKS</sequence>
<evidence type="ECO:0000256" key="2">
    <source>
        <dbReference type="ARBA" id="ARBA00022475"/>
    </source>
</evidence>
<dbReference type="AlphaFoldDB" id="A0A9D1Z7F7"/>
<feature type="transmembrane region" description="Helical" evidence="6">
    <location>
        <begin position="311"/>
        <end position="330"/>
    </location>
</feature>
<dbReference type="GO" id="GO:0005886">
    <property type="term" value="C:plasma membrane"/>
    <property type="evidence" value="ECO:0007669"/>
    <property type="project" value="UniProtKB-SubCell"/>
</dbReference>
<dbReference type="Proteomes" id="UP000824135">
    <property type="component" value="Unassembled WGS sequence"/>
</dbReference>
<comment type="subcellular location">
    <subcellularLocation>
        <location evidence="1">Cell membrane</location>
        <topology evidence="1">Multi-pass membrane protein</topology>
    </subcellularLocation>
</comment>
<dbReference type="Pfam" id="PF01943">
    <property type="entry name" value="Polysacc_synt"/>
    <property type="match status" value="1"/>
</dbReference>
<dbReference type="PANTHER" id="PTHR30250:SF21">
    <property type="entry name" value="LIPID II FLIPPASE MURJ"/>
    <property type="match status" value="1"/>
</dbReference>
<protein>
    <submittedName>
        <fullName evidence="7">Oligosaccharide flippase family protein</fullName>
    </submittedName>
</protein>
<feature type="transmembrane region" description="Helical" evidence="6">
    <location>
        <begin position="235"/>
        <end position="257"/>
    </location>
</feature>
<evidence type="ECO:0000256" key="1">
    <source>
        <dbReference type="ARBA" id="ARBA00004651"/>
    </source>
</evidence>
<evidence type="ECO:0000256" key="5">
    <source>
        <dbReference type="ARBA" id="ARBA00023136"/>
    </source>
</evidence>
<feature type="transmembrane region" description="Helical" evidence="6">
    <location>
        <begin position="12"/>
        <end position="30"/>
    </location>
</feature>
<feature type="transmembrane region" description="Helical" evidence="6">
    <location>
        <begin position="379"/>
        <end position="398"/>
    </location>
</feature>
<feature type="transmembrane region" description="Helical" evidence="6">
    <location>
        <begin position="184"/>
        <end position="205"/>
    </location>
</feature>
<feature type="transmembrane region" description="Helical" evidence="6">
    <location>
        <begin position="85"/>
        <end position="105"/>
    </location>
</feature>
<accession>A0A9D1Z7F7</accession>
<evidence type="ECO:0000313" key="8">
    <source>
        <dbReference type="Proteomes" id="UP000824135"/>
    </source>
</evidence>
<dbReference type="PANTHER" id="PTHR30250">
    <property type="entry name" value="PST FAMILY PREDICTED COLANIC ACID TRANSPORTER"/>
    <property type="match status" value="1"/>
</dbReference>
<name>A0A9D1Z7F7_9FIRM</name>
<evidence type="ECO:0000313" key="7">
    <source>
        <dbReference type="EMBL" id="HIY78275.1"/>
    </source>
</evidence>
<feature type="transmembrane region" description="Helical" evidence="6">
    <location>
        <begin position="269"/>
        <end position="290"/>
    </location>
</feature>
<keyword evidence="3 6" id="KW-0812">Transmembrane</keyword>
<dbReference type="EMBL" id="DXCO01000033">
    <property type="protein sequence ID" value="HIY78275.1"/>
    <property type="molecule type" value="Genomic_DNA"/>
</dbReference>
<evidence type="ECO:0000256" key="3">
    <source>
        <dbReference type="ARBA" id="ARBA00022692"/>
    </source>
</evidence>
<reference evidence="7" key="1">
    <citation type="journal article" date="2021" name="PeerJ">
        <title>Extensive microbial diversity within the chicken gut microbiome revealed by metagenomics and culture.</title>
        <authorList>
            <person name="Gilroy R."/>
            <person name="Ravi A."/>
            <person name="Getino M."/>
            <person name="Pursley I."/>
            <person name="Horton D.L."/>
            <person name="Alikhan N.F."/>
            <person name="Baker D."/>
            <person name="Gharbi K."/>
            <person name="Hall N."/>
            <person name="Watson M."/>
            <person name="Adriaenssens E.M."/>
            <person name="Foster-Nyarko E."/>
            <person name="Jarju S."/>
            <person name="Secka A."/>
            <person name="Antonio M."/>
            <person name="Oren A."/>
            <person name="Chaudhuri R.R."/>
            <person name="La Ragione R."/>
            <person name="Hildebrand F."/>
            <person name="Pallen M.J."/>
        </authorList>
    </citation>
    <scope>NUCLEOTIDE SEQUENCE</scope>
    <source>
        <strain evidence="7">CHK199-9574</strain>
    </source>
</reference>
<feature type="transmembrane region" description="Helical" evidence="6">
    <location>
        <begin position="42"/>
        <end position="65"/>
    </location>
</feature>
<feature type="transmembrane region" description="Helical" evidence="6">
    <location>
        <begin position="160"/>
        <end position="178"/>
    </location>
</feature>
<reference evidence="7" key="2">
    <citation type="submission" date="2021-04" db="EMBL/GenBank/DDBJ databases">
        <authorList>
            <person name="Gilroy R."/>
        </authorList>
    </citation>
    <scope>NUCLEOTIDE SEQUENCE</scope>
    <source>
        <strain evidence="7">CHK199-9574</strain>
    </source>
</reference>
<evidence type="ECO:0000256" key="6">
    <source>
        <dbReference type="SAM" id="Phobius"/>
    </source>
</evidence>
<feature type="transmembrane region" description="Helical" evidence="6">
    <location>
        <begin position="463"/>
        <end position="488"/>
    </location>
</feature>
<comment type="caution">
    <text evidence="7">The sequence shown here is derived from an EMBL/GenBank/DDBJ whole genome shotgun (WGS) entry which is preliminary data.</text>
</comment>
<feature type="transmembrane region" description="Helical" evidence="6">
    <location>
        <begin position="346"/>
        <end position="367"/>
    </location>
</feature>
<dbReference type="InterPro" id="IPR002797">
    <property type="entry name" value="Polysacc_synth"/>
</dbReference>